<comment type="caution">
    <text evidence="2">The sequence shown here is derived from an EMBL/GenBank/DDBJ whole genome shotgun (WGS) entry which is preliminary data.</text>
</comment>
<evidence type="ECO:0000313" key="3">
    <source>
        <dbReference type="Proteomes" id="UP000284702"/>
    </source>
</evidence>
<dbReference type="SUPFAM" id="SSF57756">
    <property type="entry name" value="Retrovirus zinc finger-like domains"/>
    <property type="match status" value="1"/>
</dbReference>
<evidence type="ECO:0008006" key="4">
    <source>
        <dbReference type="Google" id="ProtNLM"/>
    </source>
</evidence>
<organism evidence="2 3">
    <name type="scientific">Aphanomyces astaci</name>
    <name type="common">Crayfish plague agent</name>
    <dbReference type="NCBI Taxonomy" id="112090"/>
    <lineage>
        <taxon>Eukaryota</taxon>
        <taxon>Sar</taxon>
        <taxon>Stramenopiles</taxon>
        <taxon>Oomycota</taxon>
        <taxon>Saprolegniomycetes</taxon>
        <taxon>Saprolegniales</taxon>
        <taxon>Verrucalvaceae</taxon>
        <taxon>Aphanomyces</taxon>
    </lineage>
</organism>
<dbReference type="GO" id="GO:0008270">
    <property type="term" value="F:zinc ion binding"/>
    <property type="evidence" value="ECO:0007669"/>
    <property type="project" value="InterPro"/>
</dbReference>
<accession>A0A425CBL8</accession>
<sequence>MKEQCKKLRVGLFGDVASRDVSYMERVNNIIDTTGWKSQHKAPNMLKTFIEVVASCITPFDPRKRAKYGPGQDNRGALYFVCQQPGHRACECPNKKEDSARADHLRKGKNAVKRFKYKQRKAELKAKRAKIAEDDRE</sequence>
<proteinExistence type="predicted"/>
<name>A0A425CBL8_APHAT</name>
<dbReference type="GO" id="GO:0003676">
    <property type="term" value="F:nucleic acid binding"/>
    <property type="evidence" value="ECO:0007669"/>
    <property type="project" value="InterPro"/>
</dbReference>
<dbReference type="EMBL" id="MZMZ02005584">
    <property type="protein sequence ID" value="RQM14434.1"/>
    <property type="molecule type" value="Genomic_DNA"/>
</dbReference>
<gene>
    <name evidence="2" type="ORF">B5M09_012678</name>
</gene>
<dbReference type="InterPro" id="IPR036875">
    <property type="entry name" value="Znf_CCHC_sf"/>
</dbReference>
<feature type="compositionally biased region" description="Basic and acidic residues" evidence="1">
    <location>
        <begin position="92"/>
        <end position="105"/>
    </location>
</feature>
<protein>
    <recommendedName>
        <fullName evidence="4">CCHC-type domain-containing protein</fullName>
    </recommendedName>
</protein>
<reference evidence="2" key="1">
    <citation type="submission" date="2018-07" db="EMBL/GenBank/DDBJ databases">
        <title>Annotation of Aphanomyces astaci genome assembly.</title>
        <authorList>
            <person name="Studholme D.J."/>
        </authorList>
    </citation>
    <scope>NUCLEOTIDE SEQUENCE [LARGE SCALE GENOMIC DNA]</scope>
    <source>
        <strain evidence="2">Pc</strain>
    </source>
</reference>
<evidence type="ECO:0000313" key="2">
    <source>
        <dbReference type="EMBL" id="RQM14434.1"/>
    </source>
</evidence>
<keyword evidence="3" id="KW-1185">Reference proteome</keyword>
<dbReference type="AlphaFoldDB" id="A0A425CBL8"/>
<dbReference type="Proteomes" id="UP000284702">
    <property type="component" value="Unassembled WGS sequence"/>
</dbReference>
<evidence type="ECO:0000256" key="1">
    <source>
        <dbReference type="SAM" id="MobiDB-lite"/>
    </source>
</evidence>
<feature type="region of interest" description="Disordered" evidence="1">
    <location>
        <begin position="92"/>
        <end position="112"/>
    </location>
</feature>